<evidence type="ECO:0000313" key="1">
    <source>
        <dbReference type="EMBL" id="GFY56292.1"/>
    </source>
</evidence>
<keyword evidence="2" id="KW-1185">Reference proteome</keyword>
<name>A0A8X6XPB4_9ARAC</name>
<dbReference type="AlphaFoldDB" id="A0A8X6XPB4"/>
<reference evidence="1" key="1">
    <citation type="submission" date="2020-08" db="EMBL/GenBank/DDBJ databases">
        <title>Multicomponent nature underlies the extraordinary mechanical properties of spider dragline silk.</title>
        <authorList>
            <person name="Kono N."/>
            <person name="Nakamura H."/>
            <person name="Mori M."/>
            <person name="Yoshida Y."/>
            <person name="Ohtoshi R."/>
            <person name="Malay A.D."/>
            <person name="Moran D.A.P."/>
            <person name="Tomita M."/>
            <person name="Numata K."/>
            <person name="Arakawa K."/>
        </authorList>
    </citation>
    <scope>NUCLEOTIDE SEQUENCE</scope>
</reference>
<evidence type="ECO:0000313" key="2">
    <source>
        <dbReference type="Proteomes" id="UP000886998"/>
    </source>
</evidence>
<organism evidence="1 2">
    <name type="scientific">Trichonephila inaurata madagascariensis</name>
    <dbReference type="NCBI Taxonomy" id="2747483"/>
    <lineage>
        <taxon>Eukaryota</taxon>
        <taxon>Metazoa</taxon>
        <taxon>Ecdysozoa</taxon>
        <taxon>Arthropoda</taxon>
        <taxon>Chelicerata</taxon>
        <taxon>Arachnida</taxon>
        <taxon>Araneae</taxon>
        <taxon>Araneomorphae</taxon>
        <taxon>Entelegynae</taxon>
        <taxon>Araneoidea</taxon>
        <taxon>Nephilidae</taxon>
        <taxon>Trichonephila</taxon>
        <taxon>Trichonephila inaurata</taxon>
    </lineage>
</organism>
<accession>A0A8X6XPB4</accession>
<dbReference type="EMBL" id="BMAV01010880">
    <property type="protein sequence ID" value="GFY56292.1"/>
    <property type="molecule type" value="Genomic_DNA"/>
</dbReference>
<sequence>MRKALWIADGRLDEDPIQLNIDEVQCLIDLYPVVLRTVEVHIFTLLYELKTLHLLELKKDWCTSTK</sequence>
<dbReference type="Proteomes" id="UP000886998">
    <property type="component" value="Unassembled WGS sequence"/>
</dbReference>
<comment type="caution">
    <text evidence="1">The sequence shown here is derived from an EMBL/GenBank/DDBJ whole genome shotgun (WGS) entry which is preliminary data.</text>
</comment>
<protein>
    <submittedName>
        <fullName evidence="1">Uncharacterized protein</fullName>
    </submittedName>
</protein>
<gene>
    <name evidence="1" type="ORF">TNIN_383661</name>
</gene>
<proteinExistence type="predicted"/>